<evidence type="ECO:0000313" key="2">
    <source>
        <dbReference type="Proteomes" id="UP000001870"/>
    </source>
</evidence>
<gene>
    <name evidence="1" type="ordered locus">MADE_1014650</name>
</gene>
<dbReference type="KEGG" id="amc:MADE_1014650"/>
<keyword evidence="2" id="KW-1185">Reference proteome</keyword>
<reference evidence="1 2" key="1">
    <citation type="journal article" date="2008" name="ISME J.">
        <title>Comparative genomics of two ecotypes of the marine planktonic copiotroph Alteromonas macleodii suggests alternative lifestyles associated with different kinds of particulate organic matter.</title>
        <authorList>
            <person name="Ivars-Martinez E."/>
            <person name="Martin-Cuadrado A.B."/>
            <person name="D'Auria G."/>
            <person name="Mira A."/>
            <person name="Ferriera S."/>
            <person name="Johnson J."/>
            <person name="Friedman R."/>
            <person name="Rodriguez-Valera F."/>
        </authorList>
    </citation>
    <scope>NUCLEOTIDE SEQUENCE [LARGE SCALE GENOMIC DNA]</scope>
    <source>
        <strain evidence="2">DSM 17117 / CIP 110805 / LMG 28347 / Deep ecotype</strain>
    </source>
</reference>
<proteinExistence type="predicted"/>
<dbReference type="HOGENOM" id="CLU_2766753_0_0_6"/>
<accession>F2GCA8</accession>
<organism evidence="1 2">
    <name type="scientific">Alteromonas mediterranea (strain DSM 17117 / CIP 110805 / LMG 28347 / Deep ecotype)</name>
    <dbReference type="NCBI Taxonomy" id="1774373"/>
    <lineage>
        <taxon>Bacteria</taxon>
        <taxon>Pseudomonadati</taxon>
        <taxon>Pseudomonadota</taxon>
        <taxon>Gammaproteobacteria</taxon>
        <taxon>Alteromonadales</taxon>
        <taxon>Alteromonadaceae</taxon>
        <taxon>Alteromonas/Salinimonas group</taxon>
        <taxon>Alteromonas</taxon>
    </lineage>
</organism>
<dbReference type="AlphaFoldDB" id="F2GCA8"/>
<dbReference type="EMBL" id="CP001103">
    <property type="protein sequence ID" value="AEA99064.1"/>
    <property type="molecule type" value="Genomic_DNA"/>
</dbReference>
<evidence type="ECO:0000313" key="1">
    <source>
        <dbReference type="EMBL" id="AEA99064.1"/>
    </source>
</evidence>
<name>F2GCA8_ALTMD</name>
<dbReference type="Proteomes" id="UP000001870">
    <property type="component" value="Chromosome"/>
</dbReference>
<protein>
    <submittedName>
        <fullName evidence="1">Uncharacterized protein</fullName>
    </submittedName>
</protein>
<reference evidence="1 2" key="2">
    <citation type="journal article" date="2015" name="Antonie Van Leeuwenhoek">
        <title>Ecophysiological diversity of a novel member of the genus Alteromonas, and description of Alteromonas mediterranea sp. nov.</title>
        <authorList>
            <person name="Ivanova E.P."/>
            <person name="Lopez-Perez M."/>
            <person name="Zabalos M."/>
            <person name="Nguyen S.H."/>
            <person name="Webb H.K."/>
            <person name="Ryan J."/>
            <person name="Lagutin K."/>
            <person name="Vyssotski M."/>
            <person name="Crawford R.J."/>
            <person name="Rodriguez-Valera F."/>
        </authorList>
    </citation>
    <scope>NUCLEOTIDE SEQUENCE [LARGE SCALE GENOMIC DNA]</scope>
    <source>
        <strain evidence="2">DSM 17117 / CIP 110805 / LMG 28347 / Deep ecotype</strain>
    </source>
</reference>
<sequence length="69" mass="7651">MSDLKEFKIVIEESDTGRQLVLPNVMASDYCVAEAYGNHVAASLPVSEIDRQQGFGVSETSWSCWPEEV</sequence>
<dbReference type="RefSeq" id="WP_012519356.1">
    <property type="nucleotide sequence ID" value="NC_011138.3"/>
</dbReference>